<reference evidence="3 4" key="1">
    <citation type="submission" date="2015-12" db="EMBL/GenBank/DDBJ databases">
        <title>The genome of Folsomia candida.</title>
        <authorList>
            <person name="Faddeeva A."/>
            <person name="Derks M.F."/>
            <person name="Anvar Y."/>
            <person name="Smit S."/>
            <person name="Van Straalen N."/>
            <person name="Roelofs D."/>
        </authorList>
    </citation>
    <scope>NUCLEOTIDE SEQUENCE [LARGE SCALE GENOMIC DNA]</scope>
    <source>
        <strain evidence="3 4">VU population</strain>
        <tissue evidence="3">Whole body</tissue>
    </source>
</reference>
<evidence type="ECO:0000313" key="4">
    <source>
        <dbReference type="Proteomes" id="UP000198287"/>
    </source>
</evidence>
<dbReference type="AlphaFoldDB" id="A0A226EJD0"/>
<evidence type="ECO:0000313" key="3">
    <source>
        <dbReference type="EMBL" id="OXA56656.1"/>
    </source>
</evidence>
<organism evidence="3 4">
    <name type="scientific">Folsomia candida</name>
    <name type="common">Springtail</name>
    <dbReference type="NCBI Taxonomy" id="158441"/>
    <lineage>
        <taxon>Eukaryota</taxon>
        <taxon>Metazoa</taxon>
        <taxon>Ecdysozoa</taxon>
        <taxon>Arthropoda</taxon>
        <taxon>Hexapoda</taxon>
        <taxon>Collembola</taxon>
        <taxon>Entomobryomorpha</taxon>
        <taxon>Isotomoidea</taxon>
        <taxon>Isotomidae</taxon>
        <taxon>Proisotominae</taxon>
        <taxon>Folsomia</taxon>
    </lineage>
</organism>
<dbReference type="Proteomes" id="UP000198287">
    <property type="component" value="Unassembled WGS sequence"/>
</dbReference>
<keyword evidence="4" id="KW-1185">Reference proteome</keyword>
<evidence type="ECO:0000256" key="2">
    <source>
        <dbReference type="SAM" id="SignalP"/>
    </source>
</evidence>
<feature type="chain" id="PRO_5013393574" evidence="2">
    <location>
        <begin position="23"/>
        <end position="108"/>
    </location>
</feature>
<feature type="signal peptide" evidence="2">
    <location>
        <begin position="1"/>
        <end position="22"/>
    </location>
</feature>
<dbReference type="EMBL" id="LNIX01000004">
    <property type="protein sequence ID" value="OXA56656.1"/>
    <property type="molecule type" value="Genomic_DNA"/>
</dbReference>
<gene>
    <name evidence="3" type="ORF">Fcan01_09556</name>
</gene>
<protein>
    <submittedName>
        <fullName evidence="3">Uncharacterized protein</fullName>
    </submittedName>
</protein>
<comment type="caution">
    <text evidence="3">The sequence shown here is derived from an EMBL/GenBank/DDBJ whole genome shotgun (WGS) entry which is preliminary data.</text>
</comment>
<keyword evidence="2" id="KW-0732">Signal</keyword>
<proteinExistence type="predicted"/>
<evidence type="ECO:0000256" key="1">
    <source>
        <dbReference type="SAM" id="MobiDB-lite"/>
    </source>
</evidence>
<name>A0A226EJD0_FOLCA</name>
<feature type="region of interest" description="Disordered" evidence="1">
    <location>
        <begin position="87"/>
        <end position="108"/>
    </location>
</feature>
<sequence>MAFLAHNFLALTILIIVPAIRSDSNLVTVTESKPTNGTEDSISLEDRVENLSFNLRFMEEVLMKWKTNFKLIDERFSNLEKQVADLISEKKSTTTTTTTNSPRQIAEP</sequence>
<accession>A0A226EJD0</accession>